<evidence type="ECO:0000313" key="3">
    <source>
        <dbReference type="Proteomes" id="UP000034646"/>
    </source>
</evidence>
<reference evidence="2 3" key="1">
    <citation type="journal article" date="2015" name="Nature">
        <title>rRNA introns, odd ribosomes, and small enigmatic genomes across a large radiation of phyla.</title>
        <authorList>
            <person name="Brown C.T."/>
            <person name="Hug L.A."/>
            <person name="Thomas B.C."/>
            <person name="Sharon I."/>
            <person name="Castelle C.J."/>
            <person name="Singh A."/>
            <person name="Wilkins M.J."/>
            <person name="Williams K.H."/>
            <person name="Banfield J.F."/>
        </authorList>
    </citation>
    <scope>NUCLEOTIDE SEQUENCE [LARGE SCALE GENOMIC DNA]</scope>
</reference>
<dbReference type="Pfam" id="PF12728">
    <property type="entry name" value="HTH_17"/>
    <property type="match status" value="1"/>
</dbReference>
<evidence type="ECO:0000259" key="1">
    <source>
        <dbReference type="Pfam" id="PF12728"/>
    </source>
</evidence>
<proteinExistence type="predicted"/>
<name>A0A0G1DUJ2_9BACT</name>
<dbReference type="AlphaFoldDB" id="A0A0G1DUJ2"/>
<protein>
    <recommendedName>
        <fullName evidence="1">Helix-turn-helix domain-containing protein</fullName>
    </recommendedName>
</protein>
<dbReference type="NCBIfam" id="TIGR01764">
    <property type="entry name" value="excise"/>
    <property type="match status" value="1"/>
</dbReference>
<feature type="domain" description="Helix-turn-helix" evidence="1">
    <location>
        <begin position="15"/>
        <end position="56"/>
    </location>
</feature>
<dbReference type="EMBL" id="LCFS01000001">
    <property type="protein sequence ID" value="KKT01258.1"/>
    <property type="molecule type" value="Genomic_DNA"/>
</dbReference>
<sequence>MPKNKSVLVNINKKYFSAPEMAELLGVSRTAIFKKIKSGAIKSEKVGRNYVIPREEYETVIGLFVSEKRKHEIKDAVDKVVSEYEDALKKLGKE</sequence>
<comment type="caution">
    <text evidence="2">The sequence shown here is derived from an EMBL/GenBank/DDBJ whole genome shotgun (WGS) entry which is preliminary data.</text>
</comment>
<evidence type="ECO:0000313" key="2">
    <source>
        <dbReference type="EMBL" id="KKT01258.1"/>
    </source>
</evidence>
<gene>
    <name evidence="2" type="ORF">UV76_C0001G0016</name>
</gene>
<dbReference type="STRING" id="1618738.UV76_C0001G0016"/>
<dbReference type="GO" id="GO:0003677">
    <property type="term" value="F:DNA binding"/>
    <property type="evidence" value="ECO:0007669"/>
    <property type="project" value="InterPro"/>
</dbReference>
<dbReference type="Proteomes" id="UP000034646">
    <property type="component" value="Unassembled WGS sequence"/>
</dbReference>
<organism evidence="2 3">
    <name type="scientific">Candidatus Nomurabacteria bacterium GW2011_GWA2_43_15</name>
    <dbReference type="NCBI Taxonomy" id="1618738"/>
    <lineage>
        <taxon>Bacteria</taxon>
        <taxon>Candidatus Nomuraibacteriota</taxon>
    </lineage>
</organism>
<accession>A0A0G1DUJ2</accession>
<dbReference type="InterPro" id="IPR010093">
    <property type="entry name" value="SinI_DNA-bd"/>
</dbReference>
<dbReference type="InterPro" id="IPR041657">
    <property type="entry name" value="HTH_17"/>
</dbReference>